<evidence type="ECO:0000256" key="7">
    <source>
        <dbReference type="SAM" id="Phobius"/>
    </source>
</evidence>
<dbReference type="GO" id="GO:0005886">
    <property type="term" value="C:plasma membrane"/>
    <property type="evidence" value="ECO:0007669"/>
    <property type="project" value="TreeGrafter"/>
</dbReference>
<dbReference type="PANTHER" id="PTHR42810:SF2">
    <property type="entry name" value="PURINE PERMEASE C1399.01C-RELATED"/>
    <property type="match status" value="1"/>
</dbReference>
<dbReference type="Proteomes" id="UP000318405">
    <property type="component" value="Unassembled WGS sequence"/>
</dbReference>
<keyword evidence="3" id="KW-0813">Transport</keyword>
<sequence length="605" mass="62884">MASDINSTSLTHTRMHRPAASWLRLPPSPTARRRTPDIIYGAQDRPPTGVLLTLAAQHAATALALLTYVIAAGSMGRLDVGQIQQLVAATALGMALCTALQAWGGRLGCGLLVVHMPNPLLMLLSAEVLIRYGPGGMVGATLVLAVCMFATAYCMPYLRTVFPPAVAGVVICMAGLSLAGSSLSHAIGLGPDGQAVGSMAWVSLVTLGVIVACAIWGARTLKLLGLLAGIAVGVVLSAFAGLLAGWDQLSAVAWLALPTPPAPVFALDPGLVIALALIGVMSQLDTFGTVVLMQKIEDTDWRRADLRATGRAMRANGIGDGLAAWLGAYSTCTSSANIALAHISRSTSRYIGLATAALLALVALMPKASLALSLIPPPVIGAIEVYVAAFLIVAGIELITQRALDSRAIFMVGISLTLGLGVLVLPQVAQDVPPVLQFLVGNGVIVASLVAIALNLLFRLGTGRSATLTLDTADTPHAPASAITDFIERQGAAWGARRDVIVRAAMAALEASEAIAGTGHARRVRALRGAFDEYNLDIDLEHDGPPLAMQPAAAGDLARLLDDEDDVRLEQAVAGASLAMLRHLADRVNAGTRQGRSFIHLHFDH</sequence>
<feature type="transmembrane region" description="Helical" evidence="7">
    <location>
        <begin position="408"/>
        <end position="429"/>
    </location>
</feature>
<feature type="transmembrane region" description="Helical" evidence="7">
    <location>
        <begin position="266"/>
        <end position="293"/>
    </location>
</feature>
<dbReference type="GO" id="GO:0042907">
    <property type="term" value="F:xanthine transmembrane transporter activity"/>
    <property type="evidence" value="ECO:0007669"/>
    <property type="project" value="TreeGrafter"/>
</dbReference>
<feature type="transmembrane region" description="Helical" evidence="7">
    <location>
        <begin position="136"/>
        <end position="158"/>
    </location>
</feature>
<evidence type="ECO:0000256" key="3">
    <source>
        <dbReference type="ARBA" id="ARBA00022448"/>
    </source>
</evidence>
<protein>
    <recommendedName>
        <fullName evidence="10">Xanthine/uracil/vitamin C permease</fullName>
    </recommendedName>
</protein>
<evidence type="ECO:0000256" key="5">
    <source>
        <dbReference type="ARBA" id="ARBA00022989"/>
    </source>
</evidence>
<dbReference type="PANTHER" id="PTHR42810">
    <property type="entry name" value="PURINE PERMEASE C1399.01C-RELATED"/>
    <property type="match status" value="1"/>
</dbReference>
<accession>A0A556AGW0</accession>
<evidence type="ECO:0000313" key="9">
    <source>
        <dbReference type="Proteomes" id="UP000318405"/>
    </source>
</evidence>
<evidence type="ECO:0000313" key="8">
    <source>
        <dbReference type="EMBL" id="TSH92127.1"/>
    </source>
</evidence>
<dbReference type="AlphaFoldDB" id="A0A556AGW0"/>
<organism evidence="8 9">
    <name type="scientific">Verticiella sediminum</name>
    <dbReference type="NCBI Taxonomy" id="1247510"/>
    <lineage>
        <taxon>Bacteria</taxon>
        <taxon>Pseudomonadati</taxon>
        <taxon>Pseudomonadota</taxon>
        <taxon>Betaproteobacteria</taxon>
        <taxon>Burkholderiales</taxon>
        <taxon>Alcaligenaceae</taxon>
        <taxon>Verticiella</taxon>
    </lineage>
</organism>
<evidence type="ECO:0008006" key="10">
    <source>
        <dbReference type="Google" id="ProtNLM"/>
    </source>
</evidence>
<name>A0A556AGW0_9BURK</name>
<dbReference type="NCBIfam" id="NF037981">
    <property type="entry name" value="NCS2_1"/>
    <property type="match status" value="1"/>
</dbReference>
<comment type="caution">
    <text evidence="8">The sequence shown here is derived from an EMBL/GenBank/DDBJ whole genome shotgun (WGS) entry which is preliminary data.</text>
</comment>
<feature type="transmembrane region" description="Helical" evidence="7">
    <location>
        <begin position="199"/>
        <end position="216"/>
    </location>
</feature>
<comment type="subcellular location">
    <subcellularLocation>
        <location evidence="1">Membrane</location>
        <topology evidence="1">Multi-pass membrane protein</topology>
    </subcellularLocation>
</comment>
<gene>
    <name evidence="8" type="ORF">FOZ76_17290</name>
</gene>
<keyword evidence="5 7" id="KW-1133">Transmembrane helix</keyword>
<feature type="transmembrane region" description="Helical" evidence="7">
    <location>
        <begin position="83"/>
        <end position="103"/>
    </location>
</feature>
<feature type="transmembrane region" description="Helical" evidence="7">
    <location>
        <begin position="50"/>
        <end position="71"/>
    </location>
</feature>
<dbReference type="EMBL" id="VLTJ01000030">
    <property type="protein sequence ID" value="TSH92127.1"/>
    <property type="molecule type" value="Genomic_DNA"/>
</dbReference>
<dbReference type="RefSeq" id="WP_143949540.1">
    <property type="nucleotide sequence ID" value="NZ_BAABMB010000007.1"/>
</dbReference>
<keyword evidence="4 7" id="KW-0812">Transmembrane</keyword>
<feature type="transmembrane region" description="Helical" evidence="7">
    <location>
        <begin position="165"/>
        <end position="187"/>
    </location>
</feature>
<keyword evidence="6 7" id="KW-0472">Membrane</keyword>
<reference evidence="8 9" key="1">
    <citation type="submission" date="2019-07" db="EMBL/GenBank/DDBJ databases">
        <title>Qingshengfaniella alkalisoli gen. nov., sp. nov., isolated from saline soil.</title>
        <authorList>
            <person name="Xu L."/>
            <person name="Huang X.-X."/>
            <person name="Sun J.-Q."/>
        </authorList>
    </citation>
    <scope>NUCLEOTIDE SEQUENCE [LARGE SCALE GENOMIC DNA]</scope>
    <source>
        <strain evidence="8 9">DSM 27279</strain>
    </source>
</reference>
<dbReference type="InterPro" id="IPR006043">
    <property type="entry name" value="NCS2"/>
</dbReference>
<feature type="transmembrane region" description="Helical" evidence="7">
    <location>
        <begin position="374"/>
        <end position="396"/>
    </location>
</feature>
<feature type="transmembrane region" description="Helical" evidence="7">
    <location>
        <begin position="435"/>
        <end position="458"/>
    </location>
</feature>
<evidence type="ECO:0000256" key="6">
    <source>
        <dbReference type="ARBA" id="ARBA00023136"/>
    </source>
</evidence>
<dbReference type="OrthoDB" id="9805749at2"/>
<dbReference type="Pfam" id="PF00860">
    <property type="entry name" value="Xan_ur_permease"/>
    <property type="match status" value="1"/>
</dbReference>
<feature type="transmembrane region" description="Helical" evidence="7">
    <location>
        <begin position="350"/>
        <end position="368"/>
    </location>
</feature>
<evidence type="ECO:0000256" key="2">
    <source>
        <dbReference type="ARBA" id="ARBA00008821"/>
    </source>
</evidence>
<evidence type="ECO:0000256" key="1">
    <source>
        <dbReference type="ARBA" id="ARBA00004141"/>
    </source>
</evidence>
<comment type="similarity">
    <text evidence="2">Belongs to the nucleobase:cation symporter-2 (NCS2) (TC 2.A.40) family.</text>
</comment>
<proteinExistence type="inferred from homology"/>
<evidence type="ECO:0000256" key="4">
    <source>
        <dbReference type="ARBA" id="ARBA00022692"/>
    </source>
</evidence>
<keyword evidence="9" id="KW-1185">Reference proteome</keyword>
<feature type="transmembrane region" description="Helical" evidence="7">
    <location>
        <begin position="223"/>
        <end position="246"/>
    </location>
</feature>